<feature type="compositionally biased region" description="Low complexity" evidence="2">
    <location>
        <begin position="280"/>
        <end position="297"/>
    </location>
</feature>
<feature type="non-terminal residue" evidence="4">
    <location>
        <position position="826"/>
    </location>
</feature>
<reference evidence="4 5" key="1">
    <citation type="submission" date="2020-02" db="EMBL/GenBank/DDBJ databases">
        <authorList>
            <person name="Ferguson B K."/>
        </authorList>
    </citation>
    <scope>NUCLEOTIDE SEQUENCE [LARGE SCALE GENOMIC DNA]</scope>
</reference>
<gene>
    <name evidence="4" type="ORF">TBRA_LOCUS15543</name>
</gene>
<evidence type="ECO:0000256" key="2">
    <source>
        <dbReference type="SAM" id="MobiDB-lite"/>
    </source>
</evidence>
<dbReference type="PANTHER" id="PTHR15711">
    <property type="entry name" value="RAP GTPASE-ACTIVATING PROTEIN"/>
    <property type="match status" value="1"/>
</dbReference>
<feature type="compositionally biased region" description="Polar residues" evidence="2">
    <location>
        <begin position="90"/>
        <end position="100"/>
    </location>
</feature>
<dbReference type="InterPro" id="IPR050989">
    <property type="entry name" value="Rap1_Ran_GAP"/>
</dbReference>
<dbReference type="SUPFAM" id="SSF111347">
    <property type="entry name" value="Rap/Ran-GAP"/>
    <property type="match status" value="1"/>
</dbReference>
<proteinExistence type="predicted"/>
<dbReference type="InterPro" id="IPR035974">
    <property type="entry name" value="Rap/Ran-GAP_sf"/>
</dbReference>
<dbReference type="GO" id="GO:0005096">
    <property type="term" value="F:GTPase activator activity"/>
    <property type="evidence" value="ECO:0007669"/>
    <property type="project" value="UniProtKB-KW"/>
</dbReference>
<dbReference type="InterPro" id="IPR000331">
    <property type="entry name" value="Rap/Ran_GAP_dom"/>
</dbReference>
<dbReference type="AlphaFoldDB" id="A0A6H5J345"/>
<feature type="compositionally biased region" description="Low complexity" evidence="2">
    <location>
        <begin position="731"/>
        <end position="740"/>
    </location>
</feature>
<dbReference type="OrthoDB" id="2499658at2759"/>
<dbReference type="Proteomes" id="UP000479190">
    <property type="component" value="Unassembled WGS sequence"/>
</dbReference>
<feature type="domain" description="Rap-GAP" evidence="3">
    <location>
        <begin position="569"/>
        <end position="815"/>
    </location>
</feature>
<name>A0A6H5J345_9HYME</name>
<evidence type="ECO:0000313" key="5">
    <source>
        <dbReference type="Proteomes" id="UP000479190"/>
    </source>
</evidence>
<dbReference type="PANTHER" id="PTHR15711:SF62">
    <property type="entry name" value="GTPASE-ACTIVATING RAP_RAN-GAP DOMAIN-LIKE PROTEIN 3"/>
    <property type="match status" value="1"/>
</dbReference>
<keyword evidence="1" id="KW-0343">GTPase activation</keyword>
<accession>A0A6H5J345</accession>
<evidence type="ECO:0000256" key="1">
    <source>
        <dbReference type="ARBA" id="ARBA00022468"/>
    </source>
</evidence>
<sequence>MPIHERERERKRKSANGRLYGIRARVSFDCARADESRGHQGSEEEEEASSTWIKSAKYITARQSYREGGISTPSSQAAARRYASPGGGPSTKSLRSFMHGNQSSPIRLRSKYELRSISFEGSKVLPWTLRMYSYFNNNKNFNEFQEIVYRSIIGTSCEIVNRATERADDYKSRKLQLYSLPVSNQGHRKQPMNLNSPARQTSRQQHKGYAAEIYACDASSSSSSIAAAAAVAEGARPLTRLRLSIGGKGRNSTHLICTEQPLRMLCLDMKLVSRLRNLSSTSSSSSSATNGSLSPGCLSPPPPPTITMNSQHTLYASTDRLGKKPPAPPVRRGSGGAVLHQPGNFSPVSSCGNDDQQHHCGGGGSDSEDSCSVPSIRVARDRSRSVCMPVLTSSQLRHLHRRASHHVTSTDTVSRRGVLSRRCYGSVEMLPQIEQDGVDGRRFRVENGDSPGEKEEMFGSPSTPVLENPEYQTRWYFKYFLGKLHQNYVAADQERNPLFLSVVISEGGDQCVPHYRVILWRRTGAQKISLPYSSNRSMTVRQILSNYFGIEKLDKAPREVISPEIQKDLLLLEEQEGSVNFKFGVIYAKEGQTSDDEMLSNETGSPAFERFLEVLGQKIRLKGWDKYRGGLDVKGDMTGKESIYTVYAGHEVMYHVSTLLPHSKDNPQQLERKRHIGNDIVNIIYTDDPSLLDTFNPNCIRSQFTHVFALVTREAQPQQLSKQSEEGDGETTTTTTITTTADEDQVEVGYRIAIYCDENVPLFGPGLPCPPCFEDAANLREFLLVKLINGEKATFDTPTFSRKRERTLDMLLRDMYQEHTQDGKSN</sequence>
<evidence type="ECO:0000313" key="4">
    <source>
        <dbReference type="EMBL" id="CAB0043955.1"/>
    </source>
</evidence>
<dbReference type="Gene3D" id="3.40.50.11210">
    <property type="entry name" value="Rap/Ran-GAP"/>
    <property type="match status" value="1"/>
</dbReference>
<feature type="compositionally biased region" description="Polar residues" evidence="2">
    <location>
        <begin position="343"/>
        <end position="354"/>
    </location>
</feature>
<feature type="region of interest" description="Disordered" evidence="2">
    <location>
        <begin position="67"/>
        <end position="100"/>
    </location>
</feature>
<dbReference type="PROSITE" id="PS50085">
    <property type="entry name" value="RAPGAP"/>
    <property type="match status" value="1"/>
</dbReference>
<feature type="region of interest" description="Disordered" evidence="2">
    <location>
        <begin position="717"/>
        <end position="740"/>
    </location>
</feature>
<organism evidence="4 5">
    <name type="scientific">Trichogramma brassicae</name>
    <dbReference type="NCBI Taxonomy" id="86971"/>
    <lineage>
        <taxon>Eukaryota</taxon>
        <taxon>Metazoa</taxon>
        <taxon>Ecdysozoa</taxon>
        <taxon>Arthropoda</taxon>
        <taxon>Hexapoda</taxon>
        <taxon>Insecta</taxon>
        <taxon>Pterygota</taxon>
        <taxon>Neoptera</taxon>
        <taxon>Endopterygota</taxon>
        <taxon>Hymenoptera</taxon>
        <taxon>Apocrita</taxon>
        <taxon>Proctotrupomorpha</taxon>
        <taxon>Chalcidoidea</taxon>
        <taxon>Trichogrammatidae</taxon>
        <taxon>Trichogramma</taxon>
    </lineage>
</organism>
<dbReference type="EMBL" id="CADCXV010001361">
    <property type="protein sequence ID" value="CAB0043955.1"/>
    <property type="molecule type" value="Genomic_DNA"/>
</dbReference>
<evidence type="ECO:0000259" key="3">
    <source>
        <dbReference type="PROSITE" id="PS50085"/>
    </source>
</evidence>
<feature type="region of interest" description="Disordered" evidence="2">
    <location>
        <begin position="280"/>
        <end position="374"/>
    </location>
</feature>
<keyword evidence="5" id="KW-1185">Reference proteome</keyword>
<protein>
    <recommendedName>
        <fullName evidence="3">Rap-GAP domain-containing protein</fullName>
    </recommendedName>
</protein>
<dbReference type="GO" id="GO:0051056">
    <property type="term" value="P:regulation of small GTPase mediated signal transduction"/>
    <property type="evidence" value="ECO:0007669"/>
    <property type="project" value="InterPro"/>
</dbReference>
<feature type="compositionally biased region" description="Polar residues" evidence="2">
    <location>
        <begin position="306"/>
        <end position="316"/>
    </location>
</feature>
<dbReference type="Pfam" id="PF02145">
    <property type="entry name" value="Rap_GAP"/>
    <property type="match status" value="1"/>
</dbReference>